<keyword evidence="3" id="KW-1185">Reference proteome</keyword>
<reference evidence="2" key="2">
    <citation type="submission" date="2020-09" db="EMBL/GenBank/DDBJ databases">
        <authorList>
            <person name="Sun Q."/>
            <person name="Zhou Y."/>
        </authorList>
    </citation>
    <scope>NUCLEOTIDE SEQUENCE</scope>
    <source>
        <strain evidence="2">CGMCC 4.5737</strain>
    </source>
</reference>
<gene>
    <name evidence="2" type="ORF">GCM10012275_38140</name>
</gene>
<evidence type="ECO:0000313" key="2">
    <source>
        <dbReference type="EMBL" id="GGM63944.1"/>
    </source>
</evidence>
<dbReference type="Proteomes" id="UP000637578">
    <property type="component" value="Unassembled WGS sequence"/>
</dbReference>
<sequence length="125" mass="12830">MESADGAVAGPTGPGSVEHDRAGHAAPGGGRAGRVVNEELEFWLVVVPGSQTRTQVHAFPAPDQDPLVALCGLEVNRALVEKTNEGMPCVACFMKVADGLAAAGAFSDRPPAPNPLLAGFDDDLQ</sequence>
<dbReference type="EMBL" id="BMMK01000018">
    <property type="protein sequence ID" value="GGM63944.1"/>
    <property type="molecule type" value="Genomic_DNA"/>
</dbReference>
<proteinExistence type="predicted"/>
<feature type="region of interest" description="Disordered" evidence="1">
    <location>
        <begin position="1"/>
        <end position="32"/>
    </location>
</feature>
<reference evidence="2" key="1">
    <citation type="journal article" date="2014" name="Int. J. Syst. Evol. Microbiol.">
        <title>Complete genome sequence of Corynebacterium casei LMG S-19264T (=DSM 44701T), isolated from a smear-ripened cheese.</title>
        <authorList>
            <consortium name="US DOE Joint Genome Institute (JGI-PGF)"/>
            <person name="Walter F."/>
            <person name="Albersmeier A."/>
            <person name="Kalinowski J."/>
            <person name="Ruckert C."/>
        </authorList>
    </citation>
    <scope>NUCLEOTIDE SEQUENCE</scope>
    <source>
        <strain evidence="2">CGMCC 4.5737</strain>
    </source>
</reference>
<organism evidence="2 3">
    <name type="scientific">Longimycelium tulufanense</name>
    <dbReference type="NCBI Taxonomy" id="907463"/>
    <lineage>
        <taxon>Bacteria</taxon>
        <taxon>Bacillati</taxon>
        <taxon>Actinomycetota</taxon>
        <taxon>Actinomycetes</taxon>
        <taxon>Pseudonocardiales</taxon>
        <taxon>Pseudonocardiaceae</taxon>
        <taxon>Longimycelium</taxon>
    </lineage>
</organism>
<dbReference type="AlphaFoldDB" id="A0A8J3CA44"/>
<protein>
    <submittedName>
        <fullName evidence="2">Uncharacterized protein</fullName>
    </submittedName>
</protein>
<evidence type="ECO:0000313" key="3">
    <source>
        <dbReference type="Proteomes" id="UP000637578"/>
    </source>
</evidence>
<accession>A0A8J3CA44</accession>
<name>A0A8J3CA44_9PSEU</name>
<comment type="caution">
    <text evidence="2">The sequence shown here is derived from an EMBL/GenBank/DDBJ whole genome shotgun (WGS) entry which is preliminary data.</text>
</comment>
<evidence type="ECO:0000256" key="1">
    <source>
        <dbReference type="SAM" id="MobiDB-lite"/>
    </source>
</evidence>